<reference evidence="2 3" key="1">
    <citation type="submission" date="2020-06" db="EMBL/GenBank/DDBJ databases">
        <authorList>
            <person name="Li R."/>
            <person name="Bekaert M."/>
        </authorList>
    </citation>
    <scope>NUCLEOTIDE SEQUENCE [LARGE SCALE GENOMIC DNA]</scope>
    <source>
        <strain evidence="3">wild</strain>
    </source>
</reference>
<dbReference type="Pfam" id="PF24748">
    <property type="entry name" value="Galaxin_repeat"/>
    <property type="match status" value="2"/>
</dbReference>
<evidence type="ECO:0000313" key="3">
    <source>
        <dbReference type="Proteomes" id="UP000507470"/>
    </source>
</evidence>
<protein>
    <recommendedName>
        <fullName evidence="1">Galaxin-like repeats domain-containing protein</fullName>
    </recommendedName>
</protein>
<dbReference type="Proteomes" id="UP000507470">
    <property type="component" value="Unassembled WGS sequence"/>
</dbReference>
<accession>A0A6J7ZXH8</accession>
<dbReference type="PANTHER" id="PTHR34490">
    <property type="entry name" value="PROTEIN CBG12054-RELATED"/>
    <property type="match status" value="1"/>
</dbReference>
<proteinExistence type="predicted"/>
<feature type="domain" description="Galaxin-like repeats" evidence="1">
    <location>
        <begin position="268"/>
        <end position="395"/>
    </location>
</feature>
<dbReference type="PANTHER" id="PTHR34490:SF1">
    <property type="entry name" value="GALAXIN-LIKE"/>
    <property type="match status" value="1"/>
</dbReference>
<feature type="domain" description="Galaxin-like repeats" evidence="1">
    <location>
        <begin position="455"/>
        <end position="544"/>
    </location>
</feature>
<dbReference type="InterPro" id="IPR056601">
    <property type="entry name" value="Galaxin_dom"/>
</dbReference>
<gene>
    <name evidence="2" type="ORF">MCOR_1016</name>
</gene>
<evidence type="ECO:0000313" key="2">
    <source>
        <dbReference type="EMBL" id="CAC5357280.1"/>
    </source>
</evidence>
<organism evidence="2 3">
    <name type="scientific">Mytilus coruscus</name>
    <name type="common">Sea mussel</name>
    <dbReference type="NCBI Taxonomy" id="42192"/>
    <lineage>
        <taxon>Eukaryota</taxon>
        <taxon>Metazoa</taxon>
        <taxon>Spiralia</taxon>
        <taxon>Lophotrochozoa</taxon>
        <taxon>Mollusca</taxon>
        <taxon>Bivalvia</taxon>
        <taxon>Autobranchia</taxon>
        <taxon>Pteriomorphia</taxon>
        <taxon>Mytilida</taxon>
        <taxon>Mytiloidea</taxon>
        <taxon>Mytilidae</taxon>
        <taxon>Mytilinae</taxon>
        <taxon>Mytilus</taxon>
    </lineage>
</organism>
<name>A0A6J7ZXH8_MYTCO</name>
<dbReference type="OrthoDB" id="6157149at2759"/>
<dbReference type="EMBL" id="CACVKT020000202">
    <property type="protein sequence ID" value="CAC5357280.1"/>
    <property type="molecule type" value="Genomic_DNA"/>
</dbReference>
<sequence length="714" mass="82245">MELRTRAAGQSRLIVLQIKCNINPELKDYKSINNPPSCTLVCKTVWLGNDMLKVKQLKQKMFKEYALRKIKTSLQGNASWRIKYRRRKNRNRRRMRSKHNNINMNRKKLTRNLNHFKQRRNSNNIIMFPCDCKHFYGNKERTDTTIKAVFAGQDSSNESTCIGHSIQKYQKKTAICCLHGVEPRYTGDGQEQACCFNQTYIIGTQLCCENLLYDPKDGTKLCCNGKLHDKKLGERSRCCGQIKMSSNKRCCKDLHGDVAIHKKKPHMKCCQTEYYNKRSHYCFKNRKVLPLHRKLCGDQLYDTRINKCCMKKLYNNVSDKDTDYDCCGVVVFHKALQKCCSPTNLIPVTTSCCQKGSYNIKTERCCDNGPLKFQKLSEQCCGATLYDSEAQGCCGTRSFNITTHTCCSSSDSIIAKYTDDKCCGTTSYNSKAKVCCDFENKIKVVNKSKETHDSCCSSGSMDMTQSYSRNTHYCSLGKVISNDKKMCGSFEYNKDSDICCQGVFEKDGKLNGKKCCGVGTFSKATHLCCTNKIYSRMEKRRCGKEPSNEFQNRRPRNIKPSTSGVCRICIVSKRFFVKALKSNDFDVCKRQALKVRIISQRRHSGKRRIKMIIQADLYSAKDFERKKIEVLLPCSCRIRTSKAILMTELEDFRATIRLGDSDSLLPWNSSVRKNVQRQWKKCKTKKHDLVVHNMLEIKSFVDYKYNKLTKNNQK</sequence>
<dbReference type="InterPro" id="IPR055284">
    <property type="entry name" value="Galaxin-like"/>
</dbReference>
<dbReference type="AlphaFoldDB" id="A0A6J7ZXH8"/>
<keyword evidence="3" id="KW-1185">Reference proteome</keyword>
<evidence type="ECO:0000259" key="1">
    <source>
        <dbReference type="Pfam" id="PF24748"/>
    </source>
</evidence>